<dbReference type="InterPro" id="IPR002694">
    <property type="entry name" value="Znf_CHC2"/>
</dbReference>
<evidence type="ECO:0000259" key="4">
    <source>
        <dbReference type="SMART" id="SM00400"/>
    </source>
</evidence>
<organism evidence="5 6">
    <name type="scientific">Faecalibacterium prausnitzii</name>
    <dbReference type="NCBI Taxonomy" id="853"/>
    <lineage>
        <taxon>Bacteria</taxon>
        <taxon>Bacillati</taxon>
        <taxon>Bacillota</taxon>
        <taxon>Clostridia</taxon>
        <taxon>Eubacteriales</taxon>
        <taxon>Oscillospiraceae</taxon>
        <taxon>Faecalibacterium</taxon>
    </lineage>
</organism>
<feature type="domain" description="Zinc finger CHC2-type" evidence="4">
    <location>
        <begin position="1"/>
        <end position="51"/>
    </location>
</feature>
<dbReference type="GO" id="GO:0005737">
    <property type="term" value="C:cytoplasm"/>
    <property type="evidence" value="ECO:0007669"/>
    <property type="project" value="TreeGrafter"/>
</dbReference>
<dbReference type="PANTHER" id="PTHR30313">
    <property type="entry name" value="DNA PRIMASE"/>
    <property type="match status" value="1"/>
</dbReference>
<dbReference type="InterPro" id="IPR036977">
    <property type="entry name" value="DNA_primase_Znf_CHC2"/>
</dbReference>
<gene>
    <name evidence="5" type="ORF">CRH10_07680</name>
</gene>
<dbReference type="InterPro" id="IPR050219">
    <property type="entry name" value="DnaG_primase"/>
</dbReference>
<evidence type="ECO:0000256" key="1">
    <source>
        <dbReference type="ARBA" id="ARBA00022723"/>
    </source>
</evidence>
<dbReference type="Gene3D" id="3.90.580.10">
    <property type="entry name" value="Zinc finger, CHC2-type domain"/>
    <property type="match status" value="1"/>
</dbReference>
<dbReference type="GO" id="GO:0003677">
    <property type="term" value="F:DNA binding"/>
    <property type="evidence" value="ECO:0007669"/>
    <property type="project" value="InterPro"/>
</dbReference>
<dbReference type="AlphaFoldDB" id="A0A291TAL1"/>
<dbReference type="GO" id="GO:0008270">
    <property type="term" value="F:zinc ion binding"/>
    <property type="evidence" value="ECO:0007669"/>
    <property type="project" value="UniProtKB-KW"/>
</dbReference>
<reference evidence="5 6" key="1">
    <citation type="submission" date="2017-10" db="EMBL/GenBank/DDBJ databases">
        <title>Complete Genome Sequence of Faecalibacterium prausnitzii isolated from the gut of healthy adult Indian.</title>
        <authorList>
            <person name="Bag S."/>
            <person name="Ghosh T.S."/>
            <person name="Das B."/>
        </authorList>
    </citation>
    <scope>NUCLEOTIDE SEQUENCE [LARGE SCALE GENOMIC DNA]</scope>
    <source>
        <strain evidence="5 6">Indica</strain>
    </source>
</reference>
<dbReference type="GO" id="GO:0006269">
    <property type="term" value="P:DNA replication, synthesis of primer"/>
    <property type="evidence" value="ECO:0007669"/>
    <property type="project" value="TreeGrafter"/>
</dbReference>
<proteinExistence type="predicted"/>
<dbReference type="Proteomes" id="UP000223709">
    <property type="component" value="Chromosome"/>
</dbReference>
<evidence type="ECO:0000313" key="6">
    <source>
        <dbReference type="Proteomes" id="UP000223709"/>
    </source>
</evidence>
<dbReference type="SUPFAM" id="SSF57783">
    <property type="entry name" value="Zinc beta-ribbon"/>
    <property type="match status" value="1"/>
</dbReference>
<name>A0A291TAL1_9FIRM</name>
<dbReference type="Pfam" id="PF01807">
    <property type="entry name" value="Zn_ribbon_DnaG"/>
    <property type="match status" value="1"/>
</dbReference>
<protein>
    <recommendedName>
        <fullName evidence="4">Zinc finger CHC2-type domain-containing protein</fullName>
    </recommendedName>
</protein>
<dbReference type="SMART" id="SM00400">
    <property type="entry name" value="ZnF_CHCC"/>
    <property type="match status" value="1"/>
</dbReference>
<keyword evidence="3" id="KW-0862">Zinc</keyword>
<dbReference type="PANTHER" id="PTHR30313:SF2">
    <property type="entry name" value="DNA PRIMASE"/>
    <property type="match status" value="1"/>
</dbReference>
<accession>A0A291TAL1</accession>
<keyword evidence="1" id="KW-0479">Metal-binding</keyword>
<evidence type="ECO:0000256" key="2">
    <source>
        <dbReference type="ARBA" id="ARBA00022771"/>
    </source>
</evidence>
<dbReference type="GO" id="GO:0003899">
    <property type="term" value="F:DNA-directed RNA polymerase activity"/>
    <property type="evidence" value="ECO:0007669"/>
    <property type="project" value="InterPro"/>
</dbReference>
<keyword evidence="2" id="KW-0863">Zinc-finger</keyword>
<sequence>MMCCPFHGDKHPSMKVDSRFHCFACQADGDVIDFVGRLFQLSPYKAVEKLKNDFGMALADGKARLAPRRPPTVRQQLLDYYRCLQRWRVRYAPQSPTEELHPCFLEAIKSLDIVEYYLDCSVLPDPQTENELRKYWEGLHERLEKEERRLA</sequence>
<evidence type="ECO:0000256" key="3">
    <source>
        <dbReference type="ARBA" id="ARBA00022833"/>
    </source>
</evidence>
<dbReference type="EMBL" id="CP023819">
    <property type="protein sequence ID" value="ATL90186.1"/>
    <property type="molecule type" value="Genomic_DNA"/>
</dbReference>
<evidence type="ECO:0000313" key="5">
    <source>
        <dbReference type="EMBL" id="ATL90186.1"/>
    </source>
</evidence>